<gene>
    <name evidence="1" type="ORF">N1851_034121</name>
</gene>
<organism evidence="1 2">
    <name type="scientific">Merluccius polli</name>
    <name type="common">Benguela hake</name>
    <name type="synonym">Merluccius cadenati</name>
    <dbReference type="NCBI Taxonomy" id="89951"/>
    <lineage>
        <taxon>Eukaryota</taxon>
        <taxon>Metazoa</taxon>
        <taxon>Chordata</taxon>
        <taxon>Craniata</taxon>
        <taxon>Vertebrata</taxon>
        <taxon>Euteleostomi</taxon>
        <taxon>Actinopterygii</taxon>
        <taxon>Neopterygii</taxon>
        <taxon>Teleostei</taxon>
        <taxon>Neoteleostei</taxon>
        <taxon>Acanthomorphata</taxon>
        <taxon>Zeiogadaria</taxon>
        <taxon>Gadariae</taxon>
        <taxon>Gadiformes</taxon>
        <taxon>Gadoidei</taxon>
        <taxon>Merlucciidae</taxon>
        <taxon>Merluccius</taxon>
    </lineage>
</organism>
<proteinExistence type="predicted"/>
<dbReference type="Proteomes" id="UP001174136">
    <property type="component" value="Unassembled WGS sequence"/>
</dbReference>
<dbReference type="PANTHER" id="PTHR47510:SF3">
    <property type="entry name" value="ENDO_EXONUCLEASE_PHOSPHATASE DOMAIN-CONTAINING PROTEIN"/>
    <property type="match status" value="1"/>
</dbReference>
<dbReference type="Gene3D" id="3.60.10.10">
    <property type="entry name" value="Endonuclease/exonuclease/phosphatase"/>
    <property type="match status" value="1"/>
</dbReference>
<comment type="caution">
    <text evidence="1">The sequence shown here is derived from an EMBL/GenBank/DDBJ whole genome shotgun (WGS) entry which is preliminary data.</text>
</comment>
<dbReference type="AlphaFoldDB" id="A0AA47M047"/>
<dbReference type="PANTHER" id="PTHR47510">
    <property type="entry name" value="REVERSE TRANSCRIPTASE DOMAIN-CONTAINING PROTEIN"/>
    <property type="match status" value="1"/>
</dbReference>
<evidence type="ECO:0000313" key="1">
    <source>
        <dbReference type="EMBL" id="KAK0131175.1"/>
    </source>
</evidence>
<protein>
    <submittedName>
        <fullName evidence="1">Uncharacterized protein</fullName>
    </submittedName>
</protein>
<accession>A0AA47M047</accession>
<name>A0AA47M047_MERPO</name>
<dbReference type="InterPro" id="IPR036691">
    <property type="entry name" value="Endo/exonu/phosph_ase_sf"/>
</dbReference>
<evidence type="ECO:0000313" key="2">
    <source>
        <dbReference type="Proteomes" id="UP001174136"/>
    </source>
</evidence>
<dbReference type="SUPFAM" id="SSF56219">
    <property type="entry name" value="DNase I-like"/>
    <property type="match status" value="1"/>
</dbReference>
<sequence>METQTGETCRSTAMFLANVRSLSNKINELLLLNNTNRDFARSAALCFTETWLSEFIPDNGLHLPGFALHRADRQKELSGKTKGGGICFYINEGWCRDVTPKPGITLVGVYIPPQADVSEALQTLADQIHLSEHKHPDSLLIILGEFKRAKLNHELPKFRQHINCPTRDNNILDHCYTVLKEAYHSVPRAALGHSDHCLVHLIPTYKHKLKSAKPAIRTVKKWTTEAKEELQDCFDCTDWSVFEEATGDLDTFTDTVTSYISFCEEVCVPTKTFRTFNNKKPWFTEKLSLLRQDKEEAYRNGDRTLYNALRNTLTKEIRAAKRSYSEKLKKRFSANDSAALWRGLQDITNYKRPSPPAEASKGLADDLNDFYCRRYRSLRIKTTRHKNSFFPSAITILNCS</sequence>
<dbReference type="EMBL" id="JAOPHQ010006560">
    <property type="protein sequence ID" value="KAK0131175.1"/>
    <property type="molecule type" value="Genomic_DNA"/>
</dbReference>
<reference evidence="1" key="1">
    <citation type="journal article" date="2023" name="Front. Mar. Sci.">
        <title>A new Merluccius polli reference genome to investigate the effects of global change in West African waters.</title>
        <authorList>
            <person name="Mateo J.L."/>
            <person name="Blanco-Fernandez C."/>
            <person name="Garcia-Vazquez E."/>
            <person name="Machado-Schiaffino G."/>
        </authorList>
    </citation>
    <scope>NUCLEOTIDE SEQUENCE</scope>
    <source>
        <strain evidence="1">C29</strain>
        <tissue evidence="1">Fin</tissue>
    </source>
</reference>
<keyword evidence="2" id="KW-1185">Reference proteome</keyword>